<dbReference type="InterPro" id="IPR038891">
    <property type="entry name" value="FSIP2"/>
</dbReference>
<proteinExistence type="predicted"/>
<reference evidence="3 4" key="1">
    <citation type="journal article" date="2012" name="Genome Biol.">
        <title>Sequencing three crocodilian genomes to illuminate the evolution of archosaurs and amniotes.</title>
        <authorList>
            <person name="St John J.A."/>
            <person name="Braun E.L."/>
            <person name="Isberg S.R."/>
            <person name="Miles L.G."/>
            <person name="Chong A.Y."/>
            <person name="Gongora J."/>
            <person name="Dalzell P."/>
            <person name="Moran C."/>
            <person name="Bed'hom B."/>
            <person name="Abzhanov A."/>
            <person name="Burgess S.C."/>
            <person name="Cooksey A.M."/>
            <person name="Castoe T.A."/>
            <person name="Crawford N.G."/>
            <person name="Densmore L.D."/>
            <person name="Drew J.C."/>
            <person name="Edwards S.V."/>
            <person name="Faircloth B.C."/>
            <person name="Fujita M.K."/>
            <person name="Greenwold M.J."/>
            <person name="Hoffmann F.G."/>
            <person name="Howard J.M."/>
            <person name="Iguchi T."/>
            <person name="Janes D.E."/>
            <person name="Khan S.Y."/>
            <person name="Kohno S."/>
            <person name="de Koning A.J."/>
            <person name="Lance S.L."/>
            <person name="McCarthy F.M."/>
            <person name="McCormack J.E."/>
            <person name="Merchant M.E."/>
            <person name="Peterson D.G."/>
            <person name="Pollock D.D."/>
            <person name="Pourmand N."/>
            <person name="Raney B.J."/>
            <person name="Roessler K.A."/>
            <person name="Sanford J.R."/>
            <person name="Sawyer R.H."/>
            <person name="Schmidt C.J."/>
            <person name="Triplett E.W."/>
            <person name="Tuberville T.D."/>
            <person name="Venegas-Anaya M."/>
            <person name="Howard J.T."/>
            <person name="Jarvis E.D."/>
            <person name="Guillette L.J.Jr."/>
            <person name="Glenn T.C."/>
            <person name="Green R.E."/>
            <person name="Ray D.A."/>
        </authorList>
    </citation>
    <scope>NUCLEOTIDE SEQUENCE [LARGE SCALE GENOMIC DNA]</scope>
    <source>
        <strain evidence="3">KSC_2009_1</strain>
    </source>
</reference>
<accession>A0A151MUI4</accession>
<keyword evidence="4" id="KW-1185">Reference proteome</keyword>
<gene>
    <name evidence="3" type="ORF">Y1Q_0010549</name>
</gene>
<dbReference type="Proteomes" id="UP000050525">
    <property type="component" value="Unassembled WGS sequence"/>
</dbReference>
<evidence type="ECO:0000259" key="2">
    <source>
        <dbReference type="Pfam" id="PF15783"/>
    </source>
</evidence>
<evidence type="ECO:0000313" key="3">
    <source>
        <dbReference type="EMBL" id="KYO28145.1"/>
    </source>
</evidence>
<sequence>MKKNKTKEMTDAVTNIMTWFVDEVTDILYPAIMEYEERKITKRDMRDEEASAKKAEVNSLAENLNQAMEKGLSRHQISLVLATEEEPPLRPEQEGALIPGGRKYYLIMPQQSGSEQDLCNDVTGFDAQLPQDVVTVIIEEISDRPLLRVVINRLSQSTTDPDRLANEALSHESISAEPKSWLNEEAVPGTSADKTPTGTEELAMLRALLPKVDLLAQLAAHYTEDEEGEERVEDDLESQQQWEEEEELQQIEETTPVKSCPYLWSPLGSFMDTEPSSVAVEGLSASLEAQTSLEWMSADTWLAWDREDSLDTAVVRILSSLSSRRHLKMLDLLYQASCGST</sequence>
<dbReference type="PANTHER" id="PTHR21856:SF7">
    <property type="entry name" value="FIBROUS SHEATH-INTERACTING PROTEIN 2"/>
    <property type="match status" value="1"/>
</dbReference>
<protein>
    <recommendedName>
        <fullName evidence="2">Fibrous sheath-interacting protein 2 C-terminal domain-containing protein</fullName>
    </recommendedName>
</protein>
<dbReference type="PANTHER" id="PTHR21856">
    <property type="entry name" value="FIBROUS SHEATH-INTERACTING PROTEIN 2"/>
    <property type="match status" value="1"/>
</dbReference>
<evidence type="ECO:0000313" key="4">
    <source>
        <dbReference type="Proteomes" id="UP000050525"/>
    </source>
</evidence>
<name>A0A151MUI4_ALLMI</name>
<feature type="domain" description="Fibrous sheath-interacting protein 2 C-terminal" evidence="2">
    <location>
        <begin position="42"/>
        <end position="155"/>
    </location>
</feature>
<dbReference type="Pfam" id="PF15783">
    <property type="entry name" value="FSIP2"/>
    <property type="match status" value="1"/>
</dbReference>
<dbReference type="InterPro" id="IPR031554">
    <property type="entry name" value="FSIP2_C"/>
</dbReference>
<comment type="caution">
    <text evidence="3">The sequence shown here is derived from an EMBL/GenBank/DDBJ whole genome shotgun (WGS) entry which is preliminary data.</text>
</comment>
<organism evidence="3 4">
    <name type="scientific">Alligator mississippiensis</name>
    <name type="common">American alligator</name>
    <dbReference type="NCBI Taxonomy" id="8496"/>
    <lineage>
        <taxon>Eukaryota</taxon>
        <taxon>Metazoa</taxon>
        <taxon>Chordata</taxon>
        <taxon>Craniata</taxon>
        <taxon>Vertebrata</taxon>
        <taxon>Euteleostomi</taxon>
        <taxon>Archelosauria</taxon>
        <taxon>Archosauria</taxon>
        <taxon>Crocodylia</taxon>
        <taxon>Alligatoridae</taxon>
        <taxon>Alligatorinae</taxon>
        <taxon>Alligator</taxon>
    </lineage>
</organism>
<evidence type="ECO:0000256" key="1">
    <source>
        <dbReference type="SAM" id="MobiDB-lite"/>
    </source>
</evidence>
<dbReference type="EMBL" id="AKHW03005021">
    <property type="protein sequence ID" value="KYO28145.1"/>
    <property type="molecule type" value="Genomic_DNA"/>
</dbReference>
<feature type="region of interest" description="Disordered" evidence="1">
    <location>
        <begin position="170"/>
        <end position="196"/>
    </location>
</feature>
<dbReference type="GO" id="GO:0005739">
    <property type="term" value="C:mitochondrion"/>
    <property type="evidence" value="ECO:0007669"/>
    <property type="project" value="TreeGrafter"/>
</dbReference>
<dbReference type="AlphaFoldDB" id="A0A151MUI4"/>